<feature type="non-terminal residue" evidence="1">
    <location>
        <position position="274"/>
    </location>
</feature>
<feature type="non-terminal residue" evidence="1">
    <location>
        <position position="1"/>
    </location>
</feature>
<evidence type="ECO:0000313" key="2">
    <source>
        <dbReference type="Proteomes" id="UP000799755"/>
    </source>
</evidence>
<keyword evidence="2" id="KW-1185">Reference proteome</keyword>
<reference evidence="1" key="1">
    <citation type="journal article" date="2020" name="Stud. Mycol.">
        <title>101 Dothideomycetes genomes: a test case for predicting lifestyles and emergence of pathogens.</title>
        <authorList>
            <person name="Haridas S."/>
            <person name="Albert R."/>
            <person name="Binder M."/>
            <person name="Bloem J."/>
            <person name="Labutti K."/>
            <person name="Salamov A."/>
            <person name="Andreopoulos B."/>
            <person name="Baker S."/>
            <person name="Barry K."/>
            <person name="Bills G."/>
            <person name="Bluhm B."/>
            <person name="Cannon C."/>
            <person name="Castanera R."/>
            <person name="Culley D."/>
            <person name="Daum C."/>
            <person name="Ezra D."/>
            <person name="Gonzalez J."/>
            <person name="Henrissat B."/>
            <person name="Kuo A."/>
            <person name="Liang C."/>
            <person name="Lipzen A."/>
            <person name="Lutzoni F."/>
            <person name="Magnuson J."/>
            <person name="Mondo S."/>
            <person name="Nolan M."/>
            <person name="Ohm R."/>
            <person name="Pangilinan J."/>
            <person name="Park H.-J."/>
            <person name="Ramirez L."/>
            <person name="Alfaro M."/>
            <person name="Sun H."/>
            <person name="Tritt A."/>
            <person name="Yoshinaga Y."/>
            <person name="Zwiers L.-H."/>
            <person name="Turgeon B."/>
            <person name="Goodwin S."/>
            <person name="Spatafora J."/>
            <person name="Crous P."/>
            <person name="Grigoriev I."/>
        </authorList>
    </citation>
    <scope>NUCLEOTIDE SEQUENCE</scope>
    <source>
        <strain evidence="1">ATCC 200398</strain>
    </source>
</reference>
<dbReference type="Proteomes" id="UP000799755">
    <property type="component" value="Unassembled WGS sequence"/>
</dbReference>
<protein>
    <submittedName>
        <fullName evidence="1">Uncharacterized protein</fullName>
    </submittedName>
</protein>
<dbReference type="EMBL" id="MU003552">
    <property type="protein sequence ID" value="KAF2463267.1"/>
    <property type="molecule type" value="Genomic_DNA"/>
</dbReference>
<gene>
    <name evidence="1" type="ORF">BDR25DRAFT_189730</name>
</gene>
<proteinExistence type="predicted"/>
<organism evidence="1 2">
    <name type="scientific">Lindgomyces ingoldianus</name>
    <dbReference type="NCBI Taxonomy" id="673940"/>
    <lineage>
        <taxon>Eukaryota</taxon>
        <taxon>Fungi</taxon>
        <taxon>Dikarya</taxon>
        <taxon>Ascomycota</taxon>
        <taxon>Pezizomycotina</taxon>
        <taxon>Dothideomycetes</taxon>
        <taxon>Pleosporomycetidae</taxon>
        <taxon>Pleosporales</taxon>
        <taxon>Lindgomycetaceae</taxon>
        <taxon>Lindgomyces</taxon>
    </lineage>
</organism>
<name>A0ACB6QAW3_9PLEO</name>
<comment type="caution">
    <text evidence="1">The sequence shown here is derived from an EMBL/GenBank/DDBJ whole genome shotgun (WGS) entry which is preliminary data.</text>
</comment>
<accession>A0ACB6QAW3</accession>
<sequence length="274" mass="30676">SSEYLAEDDSTPLLATCIFFVGLETIFMGLLYTSRYFGDRKKSNWWMIILMTNGYLVCMGKLTLGILMVEIGGAGRHLATLPSHTIENTLRLQTALQIICPLTTSMTKLAVLCLFHQILGQTSRTYSLVIKTTFILVLAILIAQCLIPFINCRPFAYTWDMTLHGHCSISALVLWRYLSIPNIVTTFVLISIPLPALYKLKISRAMKVGLSLVFIVCGFGVVAAIMRFYSFLEVQDFHDITFEVVKPLCWTAAESGIYLVAGVMPMLRPLAKRV</sequence>
<evidence type="ECO:0000313" key="1">
    <source>
        <dbReference type="EMBL" id="KAF2463267.1"/>
    </source>
</evidence>